<evidence type="ECO:0000256" key="6">
    <source>
        <dbReference type="ARBA" id="ARBA00022705"/>
    </source>
</evidence>
<feature type="domain" description="DNA polymerase III beta sliding clamp N-terminal" evidence="10">
    <location>
        <begin position="1"/>
        <end position="92"/>
    </location>
</feature>
<keyword evidence="7 9" id="KW-0239">DNA-directed DNA polymerase</keyword>
<feature type="domain" description="DNA polymerase III beta sliding clamp C-terminal" evidence="12">
    <location>
        <begin position="222"/>
        <end position="340"/>
    </location>
</feature>
<comment type="caution">
    <text evidence="13">The sequence shown here is derived from an EMBL/GenBank/DDBJ whole genome shotgun (WGS) entry which is preliminary data.</text>
</comment>
<evidence type="ECO:0000256" key="8">
    <source>
        <dbReference type="ARBA" id="ARBA00023125"/>
    </source>
</evidence>
<dbReference type="InterPro" id="IPR022635">
    <property type="entry name" value="DNA_polIII_beta_C"/>
</dbReference>
<dbReference type="Pfam" id="PF02768">
    <property type="entry name" value="DNA_pol3_beta_3"/>
    <property type="match status" value="1"/>
</dbReference>
<dbReference type="STRING" id="1798647.A2855_00530"/>
<evidence type="ECO:0000256" key="3">
    <source>
        <dbReference type="ARBA" id="ARBA00022490"/>
    </source>
</evidence>
<dbReference type="GO" id="GO:0003887">
    <property type="term" value="F:DNA-directed DNA polymerase activity"/>
    <property type="evidence" value="ECO:0007669"/>
    <property type="project" value="UniProtKB-UniRule"/>
</dbReference>
<dbReference type="AlphaFoldDB" id="A0A1G2CEA5"/>
<proteinExistence type="inferred from homology"/>
<keyword evidence="5 9" id="KW-0548">Nucleotidyltransferase</keyword>
<comment type="function">
    <text evidence="9">Confers DNA tethering and processivity to DNA polymerases and other proteins. Acts as a clamp, forming a ring around DNA (a reaction catalyzed by the clamp-loading complex) which diffuses in an ATP-independent manner freely and bidirectionally along dsDNA. Initially characterized for its ability to contact the catalytic subunit of DNA polymerase III (Pol III), a complex, multichain enzyme responsible for most of the replicative synthesis in bacteria; Pol III exhibits 3'-5' exonuclease proofreading activity. The beta chain is required for initiation of replication as well as for processivity of DNA replication.</text>
</comment>
<evidence type="ECO:0000256" key="7">
    <source>
        <dbReference type="ARBA" id="ARBA00022932"/>
    </source>
</evidence>
<keyword evidence="3 9" id="KW-0963">Cytoplasm</keyword>
<comment type="subcellular location">
    <subcellularLocation>
        <location evidence="1 9">Cytoplasm</location>
    </subcellularLocation>
</comment>
<dbReference type="SUPFAM" id="SSF55979">
    <property type="entry name" value="DNA clamp"/>
    <property type="match status" value="3"/>
</dbReference>
<name>A0A1G2CEA5_9BACT</name>
<evidence type="ECO:0000256" key="9">
    <source>
        <dbReference type="PIRNR" id="PIRNR000804"/>
    </source>
</evidence>
<feature type="domain" description="DNA polymerase III beta sliding clamp central" evidence="11">
    <location>
        <begin position="104"/>
        <end position="219"/>
    </location>
</feature>
<dbReference type="Pfam" id="PF00712">
    <property type="entry name" value="DNA_pol3_beta"/>
    <property type="match status" value="1"/>
</dbReference>
<dbReference type="Proteomes" id="UP000179059">
    <property type="component" value="Unassembled WGS sequence"/>
</dbReference>
<dbReference type="GO" id="GO:0008408">
    <property type="term" value="F:3'-5' exonuclease activity"/>
    <property type="evidence" value="ECO:0007669"/>
    <property type="project" value="InterPro"/>
</dbReference>
<comment type="similarity">
    <text evidence="2 9">Belongs to the beta sliding clamp family.</text>
</comment>
<evidence type="ECO:0000259" key="12">
    <source>
        <dbReference type="Pfam" id="PF02768"/>
    </source>
</evidence>
<dbReference type="InterPro" id="IPR022634">
    <property type="entry name" value="DNA_polIII_beta_N"/>
</dbReference>
<dbReference type="InterPro" id="IPR046938">
    <property type="entry name" value="DNA_clamp_sf"/>
</dbReference>
<dbReference type="Gene3D" id="3.70.10.10">
    <property type="match status" value="1"/>
</dbReference>
<dbReference type="GO" id="GO:0003677">
    <property type="term" value="F:DNA binding"/>
    <property type="evidence" value="ECO:0007669"/>
    <property type="project" value="UniProtKB-UniRule"/>
</dbReference>
<dbReference type="PANTHER" id="PTHR30478:SF0">
    <property type="entry name" value="BETA SLIDING CLAMP"/>
    <property type="match status" value="1"/>
</dbReference>
<dbReference type="EMBL" id="MHKX01000002">
    <property type="protein sequence ID" value="OGY98757.1"/>
    <property type="molecule type" value="Genomic_DNA"/>
</dbReference>
<keyword evidence="4 9" id="KW-0808">Transferase</keyword>
<evidence type="ECO:0000313" key="13">
    <source>
        <dbReference type="EMBL" id="OGY98757.1"/>
    </source>
</evidence>
<dbReference type="CDD" id="cd00140">
    <property type="entry name" value="beta_clamp"/>
    <property type="match status" value="1"/>
</dbReference>
<dbReference type="PANTHER" id="PTHR30478">
    <property type="entry name" value="DNA POLYMERASE III SUBUNIT BETA"/>
    <property type="match status" value="1"/>
</dbReference>
<dbReference type="PIRSF" id="PIRSF000804">
    <property type="entry name" value="DNA_pol_III_b"/>
    <property type="match status" value="1"/>
</dbReference>
<dbReference type="InterPro" id="IPR022637">
    <property type="entry name" value="DNA_polIII_beta_cen"/>
</dbReference>
<evidence type="ECO:0000256" key="4">
    <source>
        <dbReference type="ARBA" id="ARBA00022679"/>
    </source>
</evidence>
<gene>
    <name evidence="13" type="ORF">A2855_00530</name>
</gene>
<dbReference type="Pfam" id="PF02767">
    <property type="entry name" value="DNA_pol3_beta_2"/>
    <property type="match status" value="1"/>
</dbReference>
<dbReference type="InterPro" id="IPR001001">
    <property type="entry name" value="DNA_polIII_beta"/>
</dbReference>
<reference evidence="13 14" key="1">
    <citation type="journal article" date="2016" name="Nat. Commun.">
        <title>Thousands of microbial genomes shed light on interconnected biogeochemical processes in an aquifer system.</title>
        <authorList>
            <person name="Anantharaman K."/>
            <person name="Brown C.T."/>
            <person name="Hug L.A."/>
            <person name="Sharon I."/>
            <person name="Castelle C.J."/>
            <person name="Probst A.J."/>
            <person name="Thomas B.C."/>
            <person name="Singh A."/>
            <person name="Wilkins M.J."/>
            <person name="Karaoz U."/>
            <person name="Brodie E.L."/>
            <person name="Williams K.H."/>
            <person name="Hubbard S.S."/>
            <person name="Banfield J.F."/>
        </authorList>
    </citation>
    <scope>NUCLEOTIDE SEQUENCE [LARGE SCALE GENOMIC DNA]</scope>
</reference>
<dbReference type="NCBIfam" id="TIGR00663">
    <property type="entry name" value="dnan"/>
    <property type="match status" value="1"/>
</dbReference>
<evidence type="ECO:0000256" key="2">
    <source>
        <dbReference type="ARBA" id="ARBA00010752"/>
    </source>
</evidence>
<dbReference type="GO" id="GO:0009360">
    <property type="term" value="C:DNA polymerase III complex"/>
    <property type="evidence" value="ECO:0007669"/>
    <property type="project" value="InterPro"/>
</dbReference>
<protein>
    <recommendedName>
        <fullName evidence="9">Beta sliding clamp</fullName>
    </recommendedName>
</protein>
<evidence type="ECO:0000256" key="1">
    <source>
        <dbReference type="ARBA" id="ARBA00004496"/>
    </source>
</evidence>
<evidence type="ECO:0000256" key="5">
    <source>
        <dbReference type="ARBA" id="ARBA00022695"/>
    </source>
</evidence>
<dbReference type="Gene3D" id="3.10.150.10">
    <property type="entry name" value="DNA Polymerase III, subunit A, domain 2"/>
    <property type="match status" value="1"/>
</dbReference>
<organism evidence="13 14">
    <name type="scientific">Candidatus Liptonbacteria bacterium RIFCSPHIGHO2_01_FULL_57_28</name>
    <dbReference type="NCBI Taxonomy" id="1798647"/>
    <lineage>
        <taxon>Bacteria</taxon>
        <taxon>Candidatus Liptoniibacteriota</taxon>
    </lineage>
</organism>
<keyword evidence="8" id="KW-0238">DNA-binding</keyword>
<keyword evidence="6 9" id="KW-0235">DNA replication</keyword>
<evidence type="ECO:0000259" key="10">
    <source>
        <dbReference type="Pfam" id="PF00712"/>
    </source>
</evidence>
<dbReference type="GO" id="GO:0005737">
    <property type="term" value="C:cytoplasm"/>
    <property type="evidence" value="ECO:0007669"/>
    <property type="project" value="UniProtKB-SubCell"/>
</dbReference>
<evidence type="ECO:0000259" key="11">
    <source>
        <dbReference type="Pfam" id="PF02767"/>
    </source>
</evidence>
<sequence>MPILKNVLIEAKDNKITLTATNLEIGMRYDLAGKVNKEGSITAPAGLLGQIISNLSDERVELSVDGASLNITTDSYKANLQGTPSDEFPILPTIENVAEYIELDSILFKESMDAALSAAQFSELRPELSSVYFQFFGDRIVLVATDSFRLAEKTLVNKDFEASTSVEFKVLLPLRTAQELARILKAKGPIKIYRDQSQMLFRTERIDLISRLLEGTFPDYRAVIPKEYQAEVLADRDDFLDAVKLAGIMSGASSEVTLRPGAGESLEISSRDEKLGENSYQLPAKTKGTFKEVSFNWKYLLEGAKTMPPKEFVLGLNNDNKPAILKSRQDASYFYILMPILKG</sequence>
<dbReference type="SMART" id="SM00480">
    <property type="entry name" value="POL3Bc"/>
    <property type="match status" value="1"/>
</dbReference>
<comment type="subunit">
    <text evidence="9">Forms a ring-shaped head-to-tail homodimer around DNA.</text>
</comment>
<accession>A0A1G2CEA5</accession>
<dbReference type="GO" id="GO:0006271">
    <property type="term" value="P:DNA strand elongation involved in DNA replication"/>
    <property type="evidence" value="ECO:0007669"/>
    <property type="project" value="TreeGrafter"/>
</dbReference>
<evidence type="ECO:0000313" key="14">
    <source>
        <dbReference type="Proteomes" id="UP000179059"/>
    </source>
</evidence>